<dbReference type="Proteomes" id="UP000095468">
    <property type="component" value="Unassembled WGS sequence"/>
</dbReference>
<dbReference type="InterPro" id="IPR050259">
    <property type="entry name" value="SDR"/>
</dbReference>
<feature type="binding site" evidence="8">
    <location>
        <begin position="22"/>
        <end position="25"/>
    </location>
    <ligand>
        <name>NADP(+)</name>
        <dbReference type="ChEBI" id="CHEBI:58349"/>
    </ligand>
</feature>
<dbReference type="GO" id="GO:0006633">
    <property type="term" value="P:fatty acid biosynthetic process"/>
    <property type="evidence" value="ECO:0007669"/>
    <property type="project" value="UniProtKB-UniPathway"/>
</dbReference>
<dbReference type="NCBIfam" id="NF005559">
    <property type="entry name" value="PRK07231.1"/>
    <property type="match status" value="1"/>
</dbReference>
<evidence type="ECO:0000313" key="12">
    <source>
        <dbReference type="Proteomes" id="UP000095468"/>
    </source>
</evidence>
<dbReference type="GO" id="GO:0004316">
    <property type="term" value="F:3-oxoacyl-[acyl-carrier-protein] reductase (NADPH) activity"/>
    <property type="evidence" value="ECO:0007669"/>
    <property type="project" value="UniProtKB-UniRule"/>
</dbReference>
<sequence length="257" mass="26739">MGNLNKGALERNDSRRVALVTGGSRGIGRACAVGLAEDGFDIAVVYAGSADAARETCEACEAAGATARAYQCDVADPAAVNACVEAVLNDFGSIWALVNNAGIARDGLLMRMGDDAFDRVLDVNLKGTFNTTRALTKTFMRQRGGCVINMSSVVGLMGNAGQANYAASKAGVIGLTKAVARELAPRGVRVNAVAPGFVETDMTAKLSDKVRAACEEQIPLRRMARPEEVAGVVRFLASDAAAYITGEVIRVDGGMAM</sequence>
<dbReference type="PRINTS" id="PR00081">
    <property type="entry name" value="GDHRDH"/>
</dbReference>
<comment type="pathway">
    <text evidence="1 9">Lipid metabolism; fatty acid biosynthesis.</text>
</comment>
<feature type="binding site" evidence="8">
    <location>
        <position position="100"/>
    </location>
    <ligand>
        <name>NADP(+)</name>
        <dbReference type="ChEBI" id="CHEBI:58349"/>
    </ligand>
</feature>
<feature type="domain" description="Ketoreductase" evidence="10">
    <location>
        <begin position="16"/>
        <end position="196"/>
    </location>
</feature>
<dbReference type="Pfam" id="PF13561">
    <property type="entry name" value="adh_short_C2"/>
    <property type="match status" value="1"/>
</dbReference>
<evidence type="ECO:0000256" key="1">
    <source>
        <dbReference type="ARBA" id="ARBA00005194"/>
    </source>
</evidence>
<dbReference type="RefSeq" id="WP_055285193.1">
    <property type="nucleotide sequence ID" value="NZ_CYYP01000001.1"/>
</dbReference>
<evidence type="ECO:0000256" key="9">
    <source>
        <dbReference type="RuleBase" id="RU366074"/>
    </source>
</evidence>
<evidence type="ECO:0000256" key="6">
    <source>
        <dbReference type="ARBA" id="ARBA00048508"/>
    </source>
</evidence>
<dbReference type="SUPFAM" id="SSF51735">
    <property type="entry name" value="NAD(P)-binding Rossmann-fold domains"/>
    <property type="match status" value="1"/>
</dbReference>
<keyword evidence="9" id="KW-0443">Lipid metabolism</keyword>
<dbReference type="UniPathway" id="UPA00094"/>
<evidence type="ECO:0000256" key="8">
    <source>
        <dbReference type="PIRSR" id="PIRSR611284-2"/>
    </source>
</evidence>
<comment type="catalytic activity">
    <reaction evidence="6 9">
        <text>a (3R)-hydroxyacyl-[ACP] + NADP(+) = a 3-oxoacyl-[ACP] + NADPH + H(+)</text>
        <dbReference type="Rhea" id="RHEA:17397"/>
        <dbReference type="Rhea" id="RHEA-COMP:9916"/>
        <dbReference type="Rhea" id="RHEA-COMP:9945"/>
        <dbReference type="ChEBI" id="CHEBI:15378"/>
        <dbReference type="ChEBI" id="CHEBI:57783"/>
        <dbReference type="ChEBI" id="CHEBI:58349"/>
        <dbReference type="ChEBI" id="CHEBI:78776"/>
        <dbReference type="ChEBI" id="CHEBI:78827"/>
        <dbReference type="EC" id="1.1.1.100"/>
    </reaction>
</comment>
<organism evidence="11 12">
    <name type="scientific">Collinsella aerofaciens</name>
    <dbReference type="NCBI Taxonomy" id="74426"/>
    <lineage>
        <taxon>Bacteria</taxon>
        <taxon>Bacillati</taxon>
        <taxon>Actinomycetota</taxon>
        <taxon>Coriobacteriia</taxon>
        <taxon>Coriobacteriales</taxon>
        <taxon>Coriobacteriaceae</taxon>
        <taxon>Collinsella</taxon>
    </lineage>
</organism>
<evidence type="ECO:0000256" key="3">
    <source>
        <dbReference type="ARBA" id="ARBA00012948"/>
    </source>
</evidence>
<dbReference type="FunFam" id="3.40.50.720:FF:000115">
    <property type="entry name" value="3-oxoacyl-[acyl-carrier-protein] reductase FabG"/>
    <property type="match status" value="1"/>
</dbReference>
<keyword evidence="5 9" id="KW-0560">Oxidoreductase</keyword>
<dbReference type="PRINTS" id="PR00080">
    <property type="entry name" value="SDRFAMILY"/>
</dbReference>
<dbReference type="InterPro" id="IPR057326">
    <property type="entry name" value="KR_dom"/>
</dbReference>
<evidence type="ECO:0000256" key="4">
    <source>
        <dbReference type="ARBA" id="ARBA00022857"/>
    </source>
</evidence>
<gene>
    <name evidence="11" type="primary">fabG_1</name>
    <name evidence="11" type="ORF">ERS852381_00158</name>
</gene>
<name>A0A173WLU9_9ACTN</name>
<feature type="active site" description="Proton acceptor" evidence="7">
    <location>
        <position position="165"/>
    </location>
</feature>
<keyword evidence="9" id="KW-0444">Lipid biosynthesis</keyword>
<proteinExistence type="inferred from homology"/>
<evidence type="ECO:0000259" key="10">
    <source>
        <dbReference type="SMART" id="SM00822"/>
    </source>
</evidence>
<dbReference type="AlphaFoldDB" id="A0A173WLU9"/>
<dbReference type="GO" id="GO:0051287">
    <property type="term" value="F:NAD binding"/>
    <property type="evidence" value="ECO:0007669"/>
    <property type="project" value="UniProtKB-UniRule"/>
</dbReference>
<dbReference type="NCBIfam" id="TIGR01830">
    <property type="entry name" value="3oxo_ACP_reduc"/>
    <property type="match status" value="1"/>
</dbReference>
<comment type="similarity">
    <text evidence="2 9">Belongs to the short-chain dehydrogenases/reductases (SDR) family.</text>
</comment>
<dbReference type="NCBIfam" id="NF009466">
    <property type="entry name" value="PRK12826.1-2"/>
    <property type="match status" value="1"/>
</dbReference>
<dbReference type="InterPro" id="IPR002347">
    <property type="entry name" value="SDR_fam"/>
</dbReference>
<dbReference type="InterPro" id="IPR011284">
    <property type="entry name" value="3oxo_ACP_reduc"/>
</dbReference>
<protein>
    <recommendedName>
        <fullName evidence="3 9">3-oxoacyl-[acyl-carrier-protein] reductase</fullName>
        <ecNumber evidence="3 9">1.1.1.100</ecNumber>
    </recommendedName>
</protein>
<evidence type="ECO:0000256" key="2">
    <source>
        <dbReference type="ARBA" id="ARBA00006484"/>
    </source>
</evidence>
<evidence type="ECO:0000313" key="11">
    <source>
        <dbReference type="EMBL" id="CUN40461.1"/>
    </source>
</evidence>
<accession>A0A173WLU9</accession>
<evidence type="ECO:0000256" key="7">
    <source>
        <dbReference type="PIRSR" id="PIRSR611284-1"/>
    </source>
</evidence>
<reference evidence="11 12" key="1">
    <citation type="submission" date="2015-09" db="EMBL/GenBank/DDBJ databases">
        <authorList>
            <consortium name="Pathogen Informatics"/>
        </authorList>
    </citation>
    <scope>NUCLEOTIDE SEQUENCE [LARGE SCALE GENOMIC DNA]</scope>
    <source>
        <strain evidence="11 12">2789STDY5608823</strain>
    </source>
</reference>
<dbReference type="SMART" id="SM00822">
    <property type="entry name" value="PKS_KR"/>
    <property type="match status" value="1"/>
</dbReference>
<dbReference type="PANTHER" id="PTHR42879">
    <property type="entry name" value="3-OXOACYL-(ACYL-CARRIER-PROTEIN) REDUCTASE"/>
    <property type="match status" value="1"/>
</dbReference>
<comment type="function">
    <text evidence="9">Catalyzes the NADPH-dependent reduction of beta-ketoacyl-ACP substrates to beta-hydroxyacyl-ACP products, the first reductive step in the elongation cycle of fatty acid biosynthesis.</text>
</comment>
<dbReference type="EMBL" id="CYYP01000001">
    <property type="protein sequence ID" value="CUN40461.1"/>
    <property type="molecule type" value="Genomic_DNA"/>
</dbReference>
<dbReference type="PROSITE" id="PS00061">
    <property type="entry name" value="ADH_SHORT"/>
    <property type="match status" value="1"/>
</dbReference>
<dbReference type="EC" id="1.1.1.100" evidence="3 9"/>
<feature type="binding site" evidence="8">
    <location>
        <begin position="165"/>
        <end position="169"/>
    </location>
    <ligand>
        <name>NADP(+)</name>
        <dbReference type="ChEBI" id="CHEBI:58349"/>
    </ligand>
</feature>
<keyword evidence="9" id="KW-0275">Fatty acid biosynthesis</keyword>
<evidence type="ECO:0000256" key="5">
    <source>
        <dbReference type="ARBA" id="ARBA00023002"/>
    </source>
</evidence>
<keyword evidence="9" id="KW-0276">Fatty acid metabolism</keyword>
<dbReference type="Gene3D" id="3.40.50.720">
    <property type="entry name" value="NAD(P)-binding Rossmann-like Domain"/>
    <property type="match status" value="1"/>
</dbReference>
<dbReference type="CDD" id="cd05333">
    <property type="entry name" value="BKR_SDR_c"/>
    <property type="match status" value="1"/>
</dbReference>
<dbReference type="InterPro" id="IPR020904">
    <property type="entry name" value="Sc_DH/Rdtase_CS"/>
</dbReference>
<dbReference type="InterPro" id="IPR036291">
    <property type="entry name" value="NAD(P)-bd_dom_sf"/>
</dbReference>
<keyword evidence="4 8" id="KW-0521">NADP</keyword>
<dbReference type="PANTHER" id="PTHR42879:SF2">
    <property type="entry name" value="3-OXOACYL-[ACYL-CARRIER-PROTEIN] REDUCTASE FABG"/>
    <property type="match status" value="1"/>
</dbReference>
<comment type="subunit">
    <text evidence="9">Homotetramer.</text>
</comment>